<evidence type="ECO:0000256" key="3">
    <source>
        <dbReference type="ARBA" id="ARBA00022618"/>
    </source>
</evidence>
<dbReference type="EMBL" id="JXTC01000547">
    <property type="protein sequence ID" value="PON46769.1"/>
    <property type="molecule type" value="Genomic_DNA"/>
</dbReference>
<feature type="region of interest" description="Disordered" evidence="10">
    <location>
        <begin position="1"/>
        <end position="51"/>
    </location>
</feature>
<evidence type="ECO:0000313" key="13">
    <source>
        <dbReference type="Proteomes" id="UP000237000"/>
    </source>
</evidence>
<comment type="similarity">
    <text evidence="1 8">Belongs to the NDC80/HEC1 family.</text>
</comment>
<sequence>MRGRRPKESLAQPPPTPLDHHSLYHRQQPPRDSDASFASSRPSSVGLGRSTNATFDQYKDHRYQSSAVSTVNAYLSSHSSPALSLKLPFPSAKDITQTLNFLMSRLDFPSQKLEDDLPFLLRSLSYPFKLNKSILRSPGTPHQWPTFLAIIHWLVQVAMFNDHLGSDSTASFADRNPLHSYALDSYSHYITGDDDTVESLDREWLEKLERERENSFEAARALEASARELEAKIEGMKAEPSRKEALEKEKRVLEEDVTKFHEMIEKFREKIAEVERDLGGKEKELEEKVTNKDRICEENEELKKRVELQAFNPRDVERMKRELQAIERDIGEAELARNSWEEKSWDLDATLGHKFKELEALAMECNQAMRRLKFGEGFQYALNTKGSTPAEVMGADYKSMIKPALASLAEDINKNSMTKLEELIALQQQSSEIAAKIEGKRNILARLEARINEVEAQLQLLKNETQEYTYRCAAEAKKIVEDFEMEAHNLDLVEREAADILKTSKLKLQEAIKQSEAENQMCAFELIALVDSVSKYKEHMQSKLLEMKNDVSETAAALSDAYKGSWPPKFGTVSNANN</sequence>
<evidence type="ECO:0000256" key="10">
    <source>
        <dbReference type="SAM" id="MobiDB-lite"/>
    </source>
</evidence>
<dbReference type="InterPro" id="IPR055260">
    <property type="entry name" value="Ndc80_CH"/>
</dbReference>
<dbReference type="InParanoid" id="A0A2P5BD88"/>
<evidence type="ECO:0000256" key="1">
    <source>
        <dbReference type="ARBA" id="ARBA00007050"/>
    </source>
</evidence>
<keyword evidence="8" id="KW-0539">Nucleus</keyword>
<dbReference type="GO" id="GO:0051301">
    <property type="term" value="P:cell division"/>
    <property type="evidence" value="ECO:0007669"/>
    <property type="project" value="UniProtKB-UniRule"/>
</dbReference>
<evidence type="ECO:0000256" key="6">
    <source>
        <dbReference type="ARBA" id="ARBA00023306"/>
    </source>
</evidence>
<keyword evidence="2 8" id="KW-0158">Chromosome</keyword>
<comment type="subunit">
    <text evidence="8">Component of the NDC80 complex.</text>
</comment>
<feature type="compositionally biased region" description="Low complexity" evidence="10">
    <location>
        <begin position="35"/>
        <end position="44"/>
    </location>
</feature>
<comment type="function">
    <text evidence="8">Acts as a component of the essential kinetochore-associated NDC80 complex, which is required for chromosome segregation and spindle checkpoint activity.</text>
</comment>
<feature type="coiled-coil region" evidence="9">
    <location>
        <begin position="437"/>
        <end position="471"/>
    </location>
</feature>
<comment type="caution">
    <text evidence="12">The sequence shown here is derived from an EMBL/GenBank/DDBJ whole genome shotgun (WGS) entry which is preliminary data.</text>
</comment>
<accession>A0A2P5BD88</accession>
<dbReference type="FunCoup" id="A0A2P5BD88">
    <property type="interactions" value="1161"/>
</dbReference>
<protein>
    <recommendedName>
        <fullName evidence="8">Kinetochore protein NDC80</fullName>
    </recommendedName>
</protein>
<evidence type="ECO:0000256" key="2">
    <source>
        <dbReference type="ARBA" id="ARBA00022454"/>
    </source>
</evidence>
<evidence type="ECO:0000256" key="9">
    <source>
        <dbReference type="SAM" id="Coils"/>
    </source>
</evidence>
<dbReference type="PANTHER" id="PTHR46681">
    <property type="entry name" value="KINETOCHORE PROTEIN NDC80 HOMOLOG"/>
    <property type="match status" value="1"/>
</dbReference>
<evidence type="ECO:0000313" key="12">
    <source>
        <dbReference type="EMBL" id="PON46769.1"/>
    </source>
</evidence>
<comment type="subcellular location">
    <subcellularLocation>
        <location evidence="8">Chromosome</location>
        <location evidence="8">Centromere</location>
        <location evidence="8">Kinetochore</location>
    </subcellularLocation>
    <subcellularLocation>
        <location evidence="8">Nucleus</location>
    </subcellularLocation>
</comment>
<evidence type="ECO:0000256" key="7">
    <source>
        <dbReference type="ARBA" id="ARBA00023328"/>
    </source>
</evidence>
<dbReference type="GO" id="GO:0051315">
    <property type="term" value="P:attachment of mitotic spindle microtubules to kinetochore"/>
    <property type="evidence" value="ECO:0007669"/>
    <property type="project" value="UniProtKB-UniRule"/>
</dbReference>
<dbReference type="Proteomes" id="UP000237000">
    <property type="component" value="Unassembled WGS sequence"/>
</dbReference>
<dbReference type="GO" id="GO:0005634">
    <property type="term" value="C:nucleus"/>
    <property type="evidence" value="ECO:0007669"/>
    <property type="project" value="UniProtKB-SubCell"/>
</dbReference>
<evidence type="ECO:0000256" key="8">
    <source>
        <dbReference type="RuleBase" id="RU368072"/>
    </source>
</evidence>
<keyword evidence="6 8" id="KW-0131">Cell cycle</keyword>
<reference evidence="13" key="1">
    <citation type="submission" date="2016-06" db="EMBL/GenBank/DDBJ databases">
        <title>Parallel loss of symbiosis genes in relatives of nitrogen-fixing non-legume Parasponia.</title>
        <authorList>
            <person name="Van Velzen R."/>
            <person name="Holmer R."/>
            <person name="Bu F."/>
            <person name="Rutten L."/>
            <person name="Van Zeijl A."/>
            <person name="Liu W."/>
            <person name="Santuari L."/>
            <person name="Cao Q."/>
            <person name="Sharma T."/>
            <person name="Shen D."/>
            <person name="Roswanjaya Y."/>
            <person name="Wardhani T."/>
            <person name="Kalhor M.S."/>
            <person name="Jansen J."/>
            <person name="Van den Hoogen J."/>
            <person name="Gungor B."/>
            <person name="Hartog M."/>
            <person name="Hontelez J."/>
            <person name="Verver J."/>
            <person name="Yang W.-C."/>
            <person name="Schijlen E."/>
            <person name="Repin R."/>
            <person name="Schilthuizen M."/>
            <person name="Schranz E."/>
            <person name="Heidstra R."/>
            <person name="Miyata K."/>
            <person name="Fedorova E."/>
            <person name="Kohlen W."/>
            <person name="Bisseling T."/>
            <person name="Smit S."/>
            <person name="Geurts R."/>
        </authorList>
    </citation>
    <scope>NUCLEOTIDE SEQUENCE [LARGE SCALE GENOMIC DNA]</scope>
    <source>
        <strain evidence="13">cv. RG33-2</strain>
    </source>
</reference>
<keyword evidence="3 8" id="KW-0132">Cell division</keyword>
<keyword evidence="13" id="KW-1185">Reference proteome</keyword>
<dbReference type="AlphaFoldDB" id="A0A2P5BD88"/>
<feature type="coiled-coil region" evidence="9">
    <location>
        <begin position="205"/>
        <end position="343"/>
    </location>
</feature>
<dbReference type="STRING" id="63057.A0A2P5BD88"/>
<name>A0A2P5BD88_TREOI</name>
<dbReference type="InterPro" id="IPR055307">
    <property type="entry name" value="NDC80_plants"/>
</dbReference>
<proteinExistence type="inferred from homology"/>
<organism evidence="12 13">
    <name type="scientific">Trema orientale</name>
    <name type="common">Charcoal tree</name>
    <name type="synonym">Celtis orientalis</name>
    <dbReference type="NCBI Taxonomy" id="63057"/>
    <lineage>
        <taxon>Eukaryota</taxon>
        <taxon>Viridiplantae</taxon>
        <taxon>Streptophyta</taxon>
        <taxon>Embryophyta</taxon>
        <taxon>Tracheophyta</taxon>
        <taxon>Spermatophyta</taxon>
        <taxon>Magnoliopsida</taxon>
        <taxon>eudicotyledons</taxon>
        <taxon>Gunneridae</taxon>
        <taxon>Pentapetalae</taxon>
        <taxon>rosids</taxon>
        <taxon>fabids</taxon>
        <taxon>Rosales</taxon>
        <taxon>Cannabaceae</taxon>
        <taxon>Trema</taxon>
    </lineage>
</organism>
<dbReference type="PANTHER" id="PTHR46681:SF1">
    <property type="entry name" value="KINETOCHORE PROTEIN NDC80 HOMOLOG"/>
    <property type="match status" value="1"/>
</dbReference>
<keyword evidence="5 9" id="KW-0175">Coiled coil</keyword>
<keyword evidence="7 8" id="KW-0137">Centromere</keyword>
<dbReference type="GO" id="GO:0031262">
    <property type="term" value="C:Ndc80 complex"/>
    <property type="evidence" value="ECO:0007669"/>
    <property type="project" value="UniProtKB-UniRule"/>
</dbReference>
<dbReference type="Pfam" id="PF03801">
    <property type="entry name" value="Ndc80_HEC"/>
    <property type="match status" value="1"/>
</dbReference>
<dbReference type="Gene3D" id="1.10.418.30">
    <property type="entry name" value="Ncd80 complex, Ncd80 subunit"/>
    <property type="match status" value="1"/>
</dbReference>
<dbReference type="InterPro" id="IPR038273">
    <property type="entry name" value="Ndc80_sf"/>
</dbReference>
<feature type="domain" description="Kinetochore protein Ndc80 CH" evidence="11">
    <location>
        <begin position="57"/>
        <end position="163"/>
    </location>
</feature>
<dbReference type="OrthoDB" id="7459479at2759"/>
<evidence type="ECO:0000256" key="4">
    <source>
        <dbReference type="ARBA" id="ARBA00022776"/>
    </source>
</evidence>
<evidence type="ECO:0000256" key="5">
    <source>
        <dbReference type="ARBA" id="ARBA00023054"/>
    </source>
</evidence>
<gene>
    <name evidence="12" type="ORF">TorRG33x02_325130</name>
</gene>
<keyword evidence="8" id="KW-0995">Kinetochore</keyword>
<keyword evidence="4 8" id="KW-0498">Mitosis</keyword>
<evidence type="ECO:0000259" key="11">
    <source>
        <dbReference type="Pfam" id="PF03801"/>
    </source>
</evidence>